<feature type="domain" description="DUF6286" evidence="2">
    <location>
        <begin position="78"/>
        <end position="172"/>
    </location>
</feature>
<dbReference type="Pfam" id="PF19803">
    <property type="entry name" value="DUF6286"/>
    <property type="match status" value="1"/>
</dbReference>
<dbReference type="InterPro" id="IPR046253">
    <property type="entry name" value="DUF6286"/>
</dbReference>
<dbReference type="EMBL" id="PYBW01000198">
    <property type="protein sequence ID" value="PYC65747.1"/>
    <property type="molecule type" value="Genomic_DNA"/>
</dbReference>
<gene>
    <name evidence="3" type="ORF">C7C46_32185</name>
</gene>
<evidence type="ECO:0000313" key="3">
    <source>
        <dbReference type="EMBL" id="PYC65747.1"/>
    </source>
</evidence>
<dbReference type="Proteomes" id="UP000248039">
    <property type="component" value="Unassembled WGS sequence"/>
</dbReference>
<organism evidence="3 4">
    <name type="scientific">Streptomyces tateyamensis</name>
    <dbReference type="NCBI Taxonomy" id="565073"/>
    <lineage>
        <taxon>Bacteria</taxon>
        <taxon>Bacillati</taxon>
        <taxon>Actinomycetota</taxon>
        <taxon>Actinomycetes</taxon>
        <taxon>Kitasatosporales</taxon>
        <taxon>Streptomycetaceae</taxon>
        <taxon>Streptomyces</taxon>
    </lineage>
</organism>
<sequence length="183" mass="19674">MSEPSSAGRRPGPRSERVRPALVVGLLGLAVAGALLYDAAASWTGHRAGSWRSRAAHQLATRPLDSGWVLAGAAVLALLGCWLLVLACARGERRWLPLRQHPGAVIDRVGVAALVETRVVGLPMVAAARVRVRRRRARVTVYGSADLVQVREAAAAELARIGLVREPALRVRGRPARHRPPMH</sequence>
<dbReference type="AlphaFoldDB" id="A0A2V4NX77"/>
<feature type="transmembrane region" description="Helical" evidence="1">
    <location>
        <begin position="21"/>
        <end position="43"/>
    </location>
</feature>
<keyword evidence="4" id="KW-1185">Reference proteome</keyword>
<dbReference type="RefSeq" id="WP_110673460.1">
    <property type="nucleotide sequence ID" value="NZ_PYBW01000198.1"/>
</dbReference>
<reference evidence="3 4" key="1">
    <citation type="submission" date="2018-03" db="EMBL/GenBank/DDBJ databases">
        <title>Bioinformatic expansion and discovery of thiopeptide antibiotics.</title>
        <authorList>
            <person name="Schwalen C.J."/>
            <person name="Hudson G.A."/>
            <person name="Mitchell D.A."/>
        </authorList>
    </citation>
    <scope>NUCLEOTIDE SEQUENCE [LARGE SCALE GENOMIC DNA]</scope>
    <source>
        <strain evidence="3 4">ATCC 21389</strain>
    </source>
</reference>
<accession>A0A2V4NX77</accession>
<evidence type="ECO:0000256" key="1">
    <source>
        <dbReference type="SAM" id="Phobius"/>
    </source>
</evidence>
<name>A0A2V4NX77_9ACTN</name>
<protein>
    <recommendedName>
        <fullName evidence="2">DUF6286 domain-containing protein</fullName>
    </recommendedName>
</protein>
<keyword evidence="1" id="KW-0472">Membrane</keyword>
<keyword evidence="1" id="KW-1133">Transmembrane helix</keyword>
<proteinExistence type="predicted"/>
<comment type="caution">
    <text evidence="3">The sequence shown here is derived from an EMBL/GenBank/DDBJ whole genome shotgun (WGS) entry which is preliminary data.</text>
</comment>
<feature type="transmembrane region" description="Helical" evidence="1">
    <location>
        <begin position="68"/>
        <end position="89"/>
    </location>
</feature>
<evidence type="ECO:0000313" key="4">
    <source>
        <dbReference type="Proteomes" id="UP000248039"/>
    </source>
</evidence>
<dbReference type="OrthoDB" id="4350534at2"/>
<keyword evidence="1" id="KW-0812">Transmembrane</keyword>
<evidence type="ECO:0000259" key="2">
    <source>
        <dbReference type="Pfam" id="PF19803"/>
    </source>
</evidence>